<dbReference type="CDD" id="cd00093">
    <property type="entry name" value="HTH_XRE"/>
    <property type="match status" value="1"/>
</dbReference>
<keyword evidence="1" id="KW-0238">DNA-binding</keyword>
<reference evidence="4 5" key="1">
    <citation type="journal article" date="2019" name="Nat. Med.">
        <title>A library of human gut bacterial isolates paired with longitudinal multiomics data enables mechanistic microbiome research.</title>
        <authorList>
            <person name="Poyet M."/>
            <person name="Groussin M."/>
            <person name="Gibbons S.M."/>
            <person name="Avila-Pacheco J."/>
            <person name="Jiang X."/>
            <person name="Kearney S.M."/>
            <person name="Perrotta A.R."/>
            <person name="Berdy B."/>
            <person name="Zhao S."/>
            <person name="Lieberman T.D."/>
            <person name="Swanson P.K."/>
            <person name="Smith M."/>
            <person name="Roesemann S."/>
            <person name="Alexander J.E."/>
            <person name="Rich S.A."/>
            <person name="Livny J."/>
            <person name="Vlamakis H."/>
            <person name="Clish C."/>
            <person name="Bullock K."/>
            <person name="Deik A."/>
            <person name="Scott J."/>
            <person name="Pierce K.A."/>
            <person name="Xavier R.J."/>
            <person name="Alm E.J."/>
        </authorList>
    </citation>
    <scope>NUCLEOTIDE SEQUENCE [LARGE SCALE GENOMIC DNA]</scope>
    <source>
        <strain evidence="4 5">BIOML-A1</strain>
    </source>
</reference>
<gene>
    <name evidence="4" type="ORF">GMD50_01830</name>
</gene>
<keyword evidence="2" id="KW-0472">Membrane</keyword>
<dbReference type="PROSITE" id="PS50943">
    <property type="entry name" value="HTH_CROC1"/>
    <property type="match status" value="1"/>
</dbReference>
<evidence type="ECO:0000256" key="2">
    <source>
        <dbReference type="SAM" id="Phobius"/>
    </source>
</evidence>
<name>A0A6L6L3Y9_9FIRM</name>
<feature type="transmembrane region" description="Helical" evidence="2">
    <location>
        <begin position="278"/>
        <end position="297"/>
    </location>
</feature>
<evidence type="ECO:0000256" key="1">
    <source>
        <dbReference type="ARBA" id="ARBA00023125"/>
    </source>
</evidence>
<accession>A0A6L6L3Y9</accession>
<feature type="transmembrane region" description="Helical" evidence="2">
    <location>
        <begin position="229"/>
        <end position="247"/>
    </location>
</feature>
<organism evidence="4 5">
    <name type="scientific">Roseburia intestinalis</name>
    <dbReference type="NCBI Taxonomy" id="166486"/>
    <lineage>
        <taxon>Bacteria</taxon>
        <taxon>Bacillati</taxon>
        <taxon>Bacillota</taxon>
        <taxon>Clostridia</taxon>
        <taxon>Lachnospirales</taxon>
        <taxon>Lachnospiraceae</taxon>
        <taxon>Roseburia</taxon>
    </lineage>
</organism>
<dbReference type="EMBL" id="WNAJ01000001">
    <property type="protein sequence ID" value="MTR83809.1"/>
    <property type="molecule type" value="Genomic_DNA"/>
</dbReference>
<dbReference type="PANTHER" id="PTHR46558">
    <property type="entry name" value="TRACRIPTIONAL REGULATORY PROTEIN-RELATED-RELATED"/>
    <property type="match status" value="1"/>
</dbReference>
<feature type="transmembrane region" description="Helical" evidence="2">
    <location>
        <begin position="138"/>
        <end position="159"/>
    </location>
</feature>
<dbReference type="SUPFAM" id="SSF47413">
    <property type="entry name" value="lambda repressor-like DNA-binding domains"/>
    <property type="match status" value="1"/>
</dbReference>
<keyword evidence="2" id="KW-1133">Transmembrane helix</keyword>
<proteinExistence type="predicted"/>
<evidence type="ECO:0000259" key="3">
    <source>
        <dbReference type="PROSITE" id="PS50943"/>
    </source>
</evidence>
<dbReference type="InterPro" id="IPR010982">
    <property type="entry name" value="Lambda_DNA-bd_dom_sf"/>
</dbReference>
<feature type="transmembrane region" description="Helical" evidence="2">
    <location>
        <begin position="197"/>
        <end position="217"/>
    </location>
</feature>
<evidence type="ECO:0000313" key="5">
    <source>
        <dbReference type="Proteomes" id="UP000478483"/>
    </source>
</evidence>
<feature type="transmembrane region" description="Helical" evidence="2">
    <location>
        <begin position="303"/>
        <end position="326"/>
    </location>
</feature>
<keyword evidence="2" id="KW-0812">Transmembrane</keyword>
<dbReference type="Proteomes" id="UP000478483">
    <property type="component" value="Unassembled WGS sequence"/>
</dbReference>
<comment type="caution">
    <text evidence="4">The sequence shown here is derived from an EMBL/GenBank/DDBJ whole genome shotgun (WGS) entry which is preliminary data.</text>
</comment>
<dbReference type="RefSeq" id="WP_118412620.1">
    <property type="nucleotide sequence ID" value="NZ_JBBNID010000020.1"/>
</dbReference>
<dbReference type="InterPro" id="IPR001387">
    <property type="entry name" value="Cro/C1-type_HTH"/>
</dbReference>
<feature type="domain" description="HTH cro/C1-type" evidence="3">
    <location>
        <begin position="7"/>
        <end position="61"/>
    </location>
</feature>
<protein>
    <submittedName>
        <fullName evidence="4">Helix-turn-helix domain-containing protein</fullName>
    </submittedName>
</protein>
<dbReference type="AlphaFoldDB" id="A0A6L6L3Y9"/>
<dbReference type="SMART" id="SM00530">
    <property type="entry name" value="HTH_XRE"/>
    <property type="match status" value="1"/>
</dbReference>
<dbReference type="Gene3D" id="1.10.260.40">
    <property type="entry name" value="lambda repressor-like DNA-binding domains"/>
    <property type="match status" value="1"/>
</dbReference>
<evidence type="ECO:0000313" key="4">
    <source>
        <dbReference type="EMBL" id="MTR83809.1"/>
    </source>
</evidence>
<dbReference type="GO" id="GO:0003677">
    <property type="term" value="F:DNA binding"/>
    <property type="evidence" value="ECO:0007669"/>
    <property type="project" value="UniProtKB-KW"/>
</dbReference>
<dbReference type="PANTHER" id="PTHR46558:SF15">
    <property type="entry name" value="HELIX-TURN-HELIX DOMAIN PROTEIN"/>
    <property type="match status" value="1"/>
</dbReference>
<dbReference type="Pfam" id="PF01381">
    <property type="entry name" value="HTH_3"/>
    <property type="match status" value="1"/>
</dbReference>
<sequence length="332" mass="36514">MILAEKIMEERKKNGWSQEELAEKLSVSRQAVSKWESAQSIPDLQRVIQLSEIFGVSTDYLLKDECETPQPIEGVEPSDKDFPLKKVSVEEANDFMEVRKKNAPKIAAAVASCIVSPSVLIFLAGLSEAQIGNISEGVAASVGLVCLLGFVAAAVFTFISCGMQTKRFEFLENECFETAYGVEGLAKEKLKNYEGTFTRGIAVGVVLCIVAAIPLLVAACMDAPDVVCTSFVSLLLILVACGVYMIIRVGMIKGSYDILLQEGDYTISEKKLKKKSDAFSGAYWCIATAIYLGWSFWTMRWDFTWIIWPVAGVLFAAVSGIFRAVMQNEKKK</sequence>
<feature type="transmembrane region" description="Helical" evidence="2">
    <location>
        <begin position="106"/>
        <end position="126"/>
    </location>
</feature>